<keyword evidence="1" id="KW-0732">Signal</keyword>
<feature type="chain" id="PRO_5046767460" description="DUF4893 domain-containing protein" evidence="1">
    <location>
        <begin position="25"/>
        <end position="209"/>
    </location>
</feature>
<dbReference type="RefSeq" id="WP_229956490.1">
    <property type="nucleotide sequence ID" value="NZ_BAAAEM010000002.1"/>
</dbReference>
<proteinExistence type="predicted"/>
<evidence type="ECO:0000313" key="2">
    <source>
        <dbReference type="EMBL" id="GAA0470700.1"/>
    </source>
</evidence>
<gene>
    <name evidence="2" type="ORF">GCM10009096_09510</name>
</gene>
<protein>
    <recommendedName>
        <fullName evidence="4">DUF4893 domain-containing protein</fullName>
    </recommendedName>
</protein>
<reference evidence="2 3" key="1">
    <citation type="journal article" date="2019" name="Int. J. Syst. Evol. Microbiol.">
        <title>The Global Catalogue of Microorganisms (GCM) 10K type strain sequencing project: providing services to taxonomists for standard genome sequencing and annotation.</title>
        <authorList>
            <consortium name="The Broad Institute Genomics Platform"/>
            <consortium name="The Broad Institute Genome Sequencing Center for Infectious Disease"/>
            <person name="Wu L."/>
            <person name="Ma J."/>
        </authorList>
    </citation>
    <scope>NUCLEOTIDE SEQUENCE [LARGE SCALE GENOMIC DNA]</scope>
    <source>
        <strain evidence="2 3">JCM 14162</strain>
    </source>
</reference>
<dbReference type="InterPro" id="IPR032609">
    <property type="entry name" value="DUF4893"/>
</dbReference>
<dbReference type="Proteomes" id="UP001500713">
    <property type="component" value="Unassembled WGS sequence"/>
</dbReference>
<accession>A0ABN1A932</accession>
<evidence type="ECO:0008006" key="4">
    <source>
        <dbReference type="Google" id="ProtNLM"/>
    </source>
</evidence>
<comment type="caution">
    <text evidence="2">The sequence shown here is derived from an EMBL/GenBank/DDBJ whole genome shotgun (WGS) entry which is preliminary data.</text>
</comment>
<dbReference type="Pfam" id="PF16233">
    <property type="entry name" value="DUF4893"/>
    <property type="match status" value="1"/>
</dbReference>
<organism evidence="2 3">
    <name type="scientific">Parasphingorhabdus litoris</name>
    <dbReference type="NCBI Taxonomy" id="394733"/>
    <lineage>
        <taxon>Bacteria</taxon>
        <taxon>Pseudomonadati</taxon>
        <taxon>Pseudomonadota</taxon>
        <taxon>Alphaproteobacteria</taxon>
        <taxon>Sphingomonadales</taxon>
        <taxon>Sphingomonadaceae</taxon>
        <taxon>Parasphingorhabdus</taxon>
    </lineage>
</organism>
<dbReference type="EMBL" id="BAAAEM010000002">
    <property type="protein sequence ID" value="GAA0470700.1"/>
    <property type="molecule type" value="Genomic_DNA"/>
</dbReference>
<feature type="signal peptide" evidence="1">
    <location>
        <begin position="1"/>
        <end position="24"/>
    </location>
</feature>
<keyword evidence="3" id="KW-1185">Reference proteome</keyword>
<evidence type="ECO:0000256" key="1">
    <source>
        <dbReference type="SAM" id="SignalP"/>
    </source>
</evidence>
<evidence type="ECO:0000313" key="3">
    <source>
        <dbReference type="Proteomes" id="UP001500713"/>
    </source>
</evidence>
<name>A0ABN1A932_9SPHN</name>
<sequence length="209" mass="23133">MTGIRRNVIVAMLASAGLSPTAAAKDNAHPESQWREMATQADEKRLDDWQGALRKGRTGAAEGGEESKLDARKPLFEEEAALPDSKIPAGLYSCSVTKLDGDASGGLPYIAYPAFRCRVTVDGDRRHFTKLTGSQRTAGWLYEAGSRHSIYLGTSFYGYEDKAVSYGKTEKRDQAAVVQRIGSKRWRMVFPYPYYESVVNVMELTPIPE</sequence>